<dbReference type="EMBL" id="KQ460651">
    <property type="protein sequence ID" value="KPJ12986.1"/>
    <property type="molecule type" value="Genomic_DNA"/>
</dbReference>
<proteinExistence type="predicted"/>
<dbReference type="STRING" id="76193.A0A0N1IDS3"/>
<feature type="region of interest" description="Disordered" evidence="2">
    <location>
        <begin position="541"/>
        <end position="590"/>
    </location>
</feature>
<feature type="region of interest" description="Disordered" evidence="2">
    <location>
        <begin position="271"/>
        <end position="298"/>
    </location>
</feature>
<gene>
    <name evidence="3" type="ORF">RR48_05374</name>
</gene>
<keyword evidence="1" id="KW-0175">Coiled coil</keyword>
<organism evidence="3 4">
    <name type="scientific">Papilio machaon</name>
    <name type="common">Old World swallowtail butterfly</name>
    <dbReference type="NCBI Taxonomy" id="76193"/>
    <lineage>
        <taxon>Eukaryota</taxon>
        <taxon>Metazoa</taxon>
        <taxon>Ecdysozoa</taxon>
        <taxon>Arthropoda</taxon>
        <taxon>Hexapoda</taxon>
        <taxon>Insecta</taxon>
        <taxon>Pterygota</taxon>
        <taxon>Neoptera</taxon>
        <taxon>Endopterygota</taxon>
        <taxon>Lepidoptera</taxon>
        <taxon>Glossata</taxon>
        <taxon>Ditrysia</taxon>
        <taxon>Papilionoidea</taxon>
        <taxon>Papilionidae</taxon>
        <taxon>Papilioninae</taxon>
        <taxon>Papilio</taxon>
    </lineage>
</organism>
<feature type="coiled-coil region" evidence="1">
    <location>
        <begin position="326"/>
        <end position="353"/>
    </location>
</feature>
<feature type="compositionally biased region" description="Low complexity" evidence="2">
    <location>
        <begin position="131"/>
        <end position="152"/>
    </location>
</feature>
<reference evidence="3 4" key="1">
    <citation type="journal article" date="2015" name="Nat. Commun.">
        <title>Outbred genome sequencing and CRISPR/Cas9 gene editing in butterflies.</title>
        <authorList>
            <person name="Li X."/>
            <person name="Fan D."/>
            <person name="Zhang W."/>
            <person name="Liu G."/>
            <person name="Zhang L."/>
            <person name="Zhao L."/>
            <person name="Fang X."/>
            <person name="Chen L."/>
            <person name="Dong Y."/>
            <person name="Chen Y."/>
            <person name="Ding Y."/>
            <person name="Zhao R."/>
            <person name="Feng M."/>
            <person name="Zhu Y."/>
            <person name="Feng Y."/>
            <person name="Jiang X."/>
            <person name="Zhu D."/>
            <person name="Xiang H."/>
            <person name="Feng X."/>
            <person name="Li S."/>
            <person name="Wang J."/>
            <person name="Zhang G."/>
            <person name="Kronforst M.R."/>
            <person name="Wang W."/>
        </authorList>
    </citation>
    <scope>NUCLEOTIDE SEQUENCE [LARGE SCALE GENOMIC DNA]</scope>
    <source>
        <strain evidence="3">Ya'a_city_454_Pm</strain>
        <tissue evidence="3">Whole body</tissue>
    </source>
</reference>
<feature type="region of interest" description="Disordered" evidence="2">
    <location>
        <begin position="117"/>
        <end position="170"/>
    </location>
</feature>
<evidence type="ECO:0000313" key="3">
    <source>
        <dbReference type="EMBL" id="KPJ12986.1"/>
    </source>
</evidence>
<feature type="compositionally biased region" description="Basic and acidic residues" evidence="2">
    <location>
        <begin position="38"/>
        <end position="51"/>
    </location>
</feature>
<feature type="coiled-coil region" evidence="1">
    <location>
        <begin position="183"/>
        <end position="210"/>
    </location>
</feature>
<accession>A0A0N1IDS3</accession>
<evidence type="ECO:0000313" key="4">
    <source>
        <dbReference type="Proteomes" id="UP000053240"/>
    </source>
</evidence>
<keyword evidence="4" id="KW-1185">Reference proteome</keyword>
<feature type="coiled-coil region" evidence="1">
    <location>
        <begin position="405"/>
        <end position="446"/>
    </location>
</feature>
<evidence type="ECO:0000256" key="2">
    <source>
        <dbReference type="SAM" id="MobiDB-lite"/>
    </source>
</evidence>
<feature type="compositionally biased region" description="Acidic residues" evidence="2">
    <location>
        <begin position="273"/>
        <end position="283"/>
    </location>
</feature>
<feature type="region of interest" description="Disordered" evidence="2">
    <location>
        <begin position="1"/>
        <end position="101"/>
    </location>
</feature>
<feature type="compositionally biased region" description="Low complexity" evidence="2">
    <location>
        <begin position="550"/>
        <end position="568"/>
    </location>
</feature>
<dbReference type="InParanoid" id="A0A0N1IDS3"/>
<evidence type="ECO:0000256" key="1">
    <source>
        <dbReference type="SAM" id="Coils"/>
    </source>
</evidence>
<dbReference type="AlphaFoldDB" id="A0A0N1IDS3"/>
<sequence>MMKFKSLFRRGQQGKQEPALKGAPSVSSLDSKHHKVAPARDKPLKIFGSKEKLHKAHKKREPEPDDNNAVAEEGGTGEAGGASALREYGSAEELGSRRGSQECVSLPVTLDSQMHAFHLDLRPRPPSEVSAGSTEAAENEGEAGCAAQSESEAGCEGEGEGEGEAESETAALRREVAAGQAERARLAARLAETASEAARLRGEVSRLRAQEAERAAAVERLADENGALRARLRGVAHSPLSDSEKRQLLLAPAPRRMHSSAPASIALAHNGEGEGEAEGEGEGAGEAGTPEWDKHSSSSLSEVSVACLQDRILQMEEHHYSTSEELQATLAELADLQTQLADAHADNERLADEKQVLLESLCRQTEKLEDSRTKVDTLQELLLREGVEPDALAAGDPGRHLYAVLKTAQEERRLLLGRQEQLAAELAEARAALDRTAKENETLADRLRLVPHFVHHRLPLRTTICSRNVSVVHCAGDRSTEAALERAESSRAHWEQEAGAARELAGARQHQLGTLEGLLEAAKAKLAGAAEGAAAAEAAAAATARREADAAAGRAPPRACTRGPAARRAQVDDPPPAPHGMPTPSTKSHL</sequence>
<feature type="compositionally biased region" description="Acidic residues" evidence="2">
    <location>
        <begin position="153"/>
        <end position="167"/>
    </location>
</feature>
<name>A0A0N1IDS3_PAPMA</name>
<dbReference type="Proteomes" id="UP000053240">
    <property type="component" value="Unassembled WGS sequence"/>
</dbReference>
<protein>
    <submittedName>
        <fullName evidence="3">Cytospin-A</fullName>
    </submittedName>
</protein>